<evidence type="ECO:0000313" key="1">
    <source>
        <dbReference type="EMBL" id="KAJ6853850.1"/>
    </source>
</evidence>
<dbReference type="AlphaFoldDB" id="A0AAX6IKK1"/>
<comment type="caution">
    <text evidence="1">The sequence shown here is derived from an EMBL/GenBank/DDBJ whole genome shotgun (WGS) entry which is preliminary data.</text>
</comment>
<organism evidence="1 2">
    <name type="scientific">Iris pallida</name>
    <name type="common">Sweet iris</name>
    <dbReference type="NCBI Taxonomy" id="29817"/>
    <lineage>
        <taxon>Eukaryota</taxon>
        <taxon>Viridiplantae</taxon>
        <taxon>Streptophyta</taxon>
        <taxon>Embryophyta</taxon>
        <taxon>Tracheophyta</taxon>
        <taxon>Spermatophyta</taxon>
        <taxon>Magnoliopsida</taxon>
        <taxon>Liliopsida</taxon>
        <taxon>Asparagales</taxon>
        <taxon>Iridaceae</taxon>
        <taxon>Iridoideae</taxon>
        <taxon>Irideae</taxon>
        <taxon>Iris</taxon>
    </lineage>
</organism>
<protein>
    <recommendedName>
        <fullName evidence="3">Secreted protein</fullName>
    </recommendedName>
</protein>
<evidence type="ECO:0008006" key="3">
    <source>
        <dbReference type="Google" id="ProtNLM"/>
    </source>
</evidence>
<reference evidence="1" key="1">
    <citation type="journal article" date="2023" name="GigaByte">
        <title>Genome assembly of the bearded iris, Iris pallida Lam.</title>
        <authorList>
            <person name="Bruccoleri R.E."/>
            <person name="Oakeley E.J."/>
            <person name="Faust A.M.E."/>
            <person name="Altorfer M."/>
            <person name="Dessus-Babus S."/>
            <person name="Burckhardt D."/>
            <person name="Oertli M."/>
            <person name="Naumann U."/>
            <person name="Petersen F."/>
            <person name="Wong J."/>
        </authorList>
    </citation>
    <scope>NUCLEOTIDE SEQUENCE</scope>
    <source>
        <strain evidence="1">GSM-AAB239-AS_SAM_17_03QT</strain>
    </source>
</reference>
<dbReference type="EMBL" id="JANAVB010000370">
    <property type="protein sequence ID" value="KAJ6853850.1"/>
    <property type="molecule type" value="Genomic_DNA"/>
</dbReference>
<name>A0AAX6IKK1_IRIPA</name>
<keyword evidence="2" id="KW-1185">Reference proteome</keyword>
<proteinExistence type="predicted"/>
<accession>A0AAX6IKK1</accession>
<gene>
    <name evidence="1" type="ORF">M6B38_112945</name>
</gene>
<evidence type="ECO:0000313" key="2">
    <source>
        <dbReference type="Proteomes" id="UP001140949"/>
    </source>
</evidence>
<reference evidence="1" key="2">
    <citation type="submission" date="2023-04" db="EMBL/GenBank/DDBJ databases">
        <authorList>
            <person name="Bruccoleri R.E."/>
            <person name="Oakeley E.J."/>
            <person name="Faust A.-M."/>
            <person name="Dessus-Babus S."/>
            <person name="Altorfer M."/>
            <person name="Burckhardt D."/>
            <person name="Oertli M."/>
            <person name="Naumann U."/>
            <person name="Petersen F."/>
            <person name="Wong J."/>
        </authorList>
    </citation>
    <scope>NUCLEOTIDE SEQUENCE</scope>
    <source>
        <strain evidence="1">GSM-AAB239-AS_SAM_17_03QT</strain>
        <tissue evidence="1">Leaf</tissue>
    </source>
</reference>
<sequence>MLLPVSAGAQFFDGKLKYRNNCTNNRYYVTLHRRYVREISTSATLHRRCTERNTSQKVRNKNPTSAILHRRCTERNTSQKVRKRDSTSAILHRRCTNRILIISTQTLHRRCVNRIMIEPTKKVTGERWIISCWGE</sequence>
<dbReference type="Proteomes" id="UP001140949">
    <property type="component" value="Unassembled WGS sequence"/>
</dbReference>